<accession>A0ACB9TLK4</accession>
<organism evidence="1 2">
    <name type="scientific">Holotrichia oblita</name>
    <name type="common">Chafer beetle</name>
    <dbReference type="NCBI Taxonomy" id="644536"/>
    <lineage>
        <taxon>Eukaryota</taxon>
        <taxon>Metazoa</taxon>
        <taxon>Ecdysozoa</taxon>
        <taxon>Arthropoda</taxon>
        <taxon>Hexapoda</taxon>
        <taxon>Insecta</taxon>
        <taxon>Pterygota</taxon>
        <taxon>Neoptera</taxon>
        <taxon>Endopterygota</taxon>
        <taxon>Coleoptera</taxon>
        <taxon>Polyphaga</taxon>
        <taxon>Scarabaeiformia</taxon>
        <taxon>Scarabaeidae</taxon>
        <taxon>Melolonthinae</taxon>
        <taxon>Holotrichia</taxon>
    </lineage>
</organism>
<sequence>MPVVDFNPVDKYIQELREIYGEYAVFFHDCYGGNVIGILWNKHVLEPRDFKVLHVNAKKLINGKLTINYDVILEDIYNRGYGLIKSIEKNVII</sequence>
<gene>
    <name evidence="1" type="ORF">MML48_2g00000922</name>
</gene>
<comment type="caution">
    <text evidence="1">The sequence shown here is derived from an EMBL/GenBank/DDBJ whole genome shotgun (WGS) entry which is preliminary data.</text>
</comment>
<protein>
    <submittedName>
        <fullName evidence="1">Nucleolar rna-associated protein</fullName>
    </submittedName>
</protein>
<keyword evidence="2" id="KW-1185">Reference proteome</keyword>
<evidence type="ECO:0000313" key="1">
    <source>
        <dbReference type="EMBL" id="KAI4467642.1"/>
    </source>
</evidence>
<dbReference type="Proteomes" id="UP001056778">
    <property type="component" value="Chromosome 2"/>
</dbReference>
<reference evidence="1" key="1">
    <citation type="submission" date="2022-04" db="EMBL/GenBank/DDBJ databases">
        <title>Chromosome-scale genome assembly of Holotrichia oblita Faldermann.</title>
        <authorList>
            <person name="Rongchong L."/>
        </authorList>
    </citation>
    <scope>NUCLEOTIDE SEQUENCE</scope>
    <source>
        <strain evidence="1">81SQS9</strain>
    </source>
</reference>
<name>A0ACB9TLK4_HOLOL</name>
<proteinExistence type="predicted"/>
<evidence type="ECO:0000313" key="2">
    <source>
        <dbReference type="Proteomes" id="UP001056778"/>
    </source>
</evidence>
<dbReference type="EMBL" id="CM043016">
    <property type="protein sequence ID" value="KAI4467642.1"/>
    <property type="molecule type" value="Genomic_DNA"/>
</dbReference>